<dbReference type="EMBL" id="OBML01000001">
    <property type="protein sequence ID" value="SOB89202.1"/>
    <property type="molecule type" value="Genomic_DNA"/>
</dbReference>
<gene>
    <name evidence="1" type="ORF">SAMN05421512_101110</name>
</gene>
<dbReference type="RefSeq" id="WP_097173570.1">
    <property type="nucleotide sequence ID" value="NZ_OBML01000001.1"/>
</dbReference>
<proteinExistence type="predicted"/>
<protein>
    <submittedName>
        <fullName evidence="1">Uncharacterized conserved protein, DUF2267 family</fullName>
    </submittedName>
</protein>
<sequence length="139" mass="15537">MTLPSDYQNAAADFDRLLEIARDTAGLSTRNQTYTMVQGVFLVFRQRLELADAIRFAQVLPAVARALFIADWDVEAPVRPFADRETMTREVQALRRHHNFAPDTSIGDVARALRACCDEAALDRVLATLSPQARAFWAG</sequence>
<dbReference type="Gene3D" id="1.10.490.110">
    <property type="entry name" value="Uncharacterized conserved protein DUF2267"/>
    <property type="match status" value="1"/>
</dbReference>
<dbReference type="Proteomes" id="UP000219331">
    <property type="component" value="Unassembled WGS sequence"/>
</dbReference>
<accession>A0A285R9W3</accession>
<keyword evidence="2" id="KW-1185">Reference proteome</keyword>
<name>A0A285R9W3_9HYPH</name>
<dbReference type="OrthoDB" id="20942at2"/>
<dbReference type="STRING" id="538381.GCA_001696535_01192"/>
<evidence type="ECO:0000313" key="1">
    <source>
        <dbReference type="EMBL" id="SOB89202.1"/>
    </source>
</evidence>
<organism evidence="1 2">
    <name type="scientific">Stappia indica</name>
    <dbReference type="NCBI Taxonomy" id="538381"/>
    <lineage>
        <taxon>Bacteria</taxon>
        <taxon>Pseudomonadati</taxon>
        <taxon>Pseudomonadota</taxon>
        <taxon>Alphaproteobacteria</taxon>
        <taxon>Hyphomicrobiales</taxon>
        <taxon>Stappiaceae</taxon>
        <taxon>Stappia</taxon>
    </lineage>
</organism>
<reference evidence="1 2" key="1">
    <citation type="submission" date="2017-08" db="EMBL/GenBank/DDBJ databases">
        <authorList>
            <person name="de Groot N.N."/>
        </authorList>
    </citation>
    <scope>NUCLEOTIDE SEQUENCE [LARGE SCALE GENOMIC DNA]</scope>
    <source>
        <strain evidence="1 2">USBA 352</strain>
    </source>
</reference>
<dbReference type="InterPro" id="IPR038282">
    <property type="entry name" value="DUF2267_sf"/>
</dbReference>
<dbReference type="AlphaFoldDB" id="A0A285R9W3"/>
<dbReference type="InterPro" id="IPR018727">
    <property type="entry name" value="DUF2267"/>
</dbReference>
<dbReference type="Pfam" id="PF10025">
    <property type="entry name" value="DUF2267"/>
    <property type="match status" value="1"/>
</dbReference>
<evidence type="ECO:0000313" key="2">
    <source>
        <dbReference type="Proteomes" id="UP000219331"/>
    </source>
</evidence>